<dbReference type="Proteomes" id="UP000054558">
    <property type="component" value="Unassembled WGS sequence"/>
</dbReference>
<dbReference type="OMA" id="GESNPMA"/>
<dbReference type="PROSITE" id="PS50114">
    <property type="entry name" value="GATA_ZN_FINGER_2"/>
    <property type="match status" value="1"/>
</dbReference>
<keyword evidence="2 8" id="KW-0863">Zinc-finger</keyword>
<comment type="similarity">
    <text evidence="6">Belongs to the type IV zinc-finger family. Class B subfamily.</text>
</comment>
<feature type="compositionally biased region" description="Polar residues" evidence="9">
    <location>
        <begin position="547"/>
        <end position="568"/>
    </location>
</feature>
<dbReference type="EMBL" id="DF237728">
    <property type="protein sequence ID" value="GAQ91412.1"/>
    <property type="molecule type" value="Genomic_DNA"/>
</dbReference>
<sequence>MQFLWDHAEQVVQQWIRLLVKLHNWGSDEDAIAIRVACLSRDAVIGGIVWVQAGGQHPFNHRQSNNMDPSAMPLTAPSKASSLPSPHSAEDQNGNQSSGSAEPTPLPAITPSPKPGHEAVRRANKRSLADTVKMRTRGALAEDTATAEASQLEGVAKKRAKAAKVETGGGPAASPRAPPPTHSQDAGEPNILTGRGGQDETRFEDFGSSPGAALDGLGCGAQAEARQAVGDAGATQAHAGQAAGRKGGGKSERKVAPSPAAKVGGDIHCHYCGTRESTYWRRGPDGPKTLCNSCGLNWFRQRPMQREQVEVGNLMAAAVAAAALKRPANSLKDGPEKRKREEKKDGKQLLEQLHGTKGAHAQQQPGAKRRKGDGGAGAGKPERAGGQAVASSLKGLQRTEKGSIRRKLGDAAVKKAALIKRTPSQLSLVGLLESAAAAPPAPPELPPAAAVKPTGVLKGARFSPLKQAQTRLGAQKLLAVLNVIKQKKGLGRVTSTASLESVPEEDPLAAQPDGIPGISGSGVPGGTEVLASSQDALRGGWEPGPTGASTRRPTKTGARSQRRPNTALLQGASFLPWKARPRGWESSSLTFAAAESRLLKPQAAAPAAHGRSPLQTRAEAGPIGAGPEQEGVGGGNRGAAPDPQQRARLREGGSHEAAAGGAEAGEGGSDDDGFAGYGVLRKLLEEVDAPPTSPPAKGRPPLNKKGGAPLAKKLQRSEQPLGSQGPSARAGLNSYESFEDLVMGTAGGMKRFESFEDLALRVGPVFARVESFEELALRAGPAMRRFESFEDLAMRSQPVVEPPPHPAPSALPAAHVAGRGEGESSAEAGSEGEAGSRDGAGRRSGREKKQKTWEWAVVDGPKRRRKDARDDKGLPREGPDGPAPWRSGTAQGQRKGEPGQALQPPRGSQGRGRGGAQQFPGMLGPGESPTAGSLESAQRGEGTEEPVLPNDASGSAEGRLLAAPGQAGGLPQHSAGAAAAGQPGAALLPNGLRYALRVPAAAQPSGSAGPTASLARNVLGLGPRGVSARALHLLVDCAVEPEPAADVATLMADLQTLAIGTADKRGGSDGGQEQGRAADGAAGGMKAGFAASFTLPNGRAVKQVAPVAHAVRLPAGAEVASDGAAEGRGGGVIVELGAPEAGPPAAEQEDGAVGPSKATSVTPRGAPAAVDKDARAAQLLQVPAGEPELHCAEVLQSPEDLPC</sequence>
<name>A0A1Y1IMQ3_KLENI</name>
<feature type="region of interest" description="Disordered" evidence="9">
    <location>
        <begin position="230"/>
        <end position="261"/>
    </location>
</feature>
<evidence type="ECO:0000256" key="5">
    <source>
        <dbReference type="ARBA" id="ARBA00023163"/>
    </source>
</evidence>
<dbReference type="AlphaFoldDB" id="A0A1Y1IMQ3"/>
<feature type="compositionally biased region" description="Polar residues" evidence="9">
    <location>
        <begin position="717"/>
        <end position="726"/>
    </location>
</feature>
<keyword evidence="3" id="KW-0862">Zinc</keyword>
<dbReference type="STRING" id="105231.A0A1Y1IMQ3"/>
<evidence type="ECO:0000256" key="7">
    <source>
        <dbReference type="ARBA" id="ARBA00037539"/>
    </source>
</evidence>
<dbReference type="GO" id="GO:0043565">
    <property type="term" value="F:sequence-specific DNA binding"/>
    <property type="evidence" value="ECO:0007669"/>
    <property type="project" value="InterPro"/>
</dbReference>
<evidence type="ECO:0000256" key="6">
    <source>
        <dbReference type="ARBA" id="ARBA00024019"/>
    </source>
</evidence>
<dbReference type="SMART" id="SM00401">
    <property type="entry name" value="ZnF_GATA"/>
    <property type="match status" value="1"/>
</dbReference>
<feature type="region of interest" description="Disordered" evidence="9">
    <location>
        <begin position="602"/>
        <end position="675"/>
    </location>
</feature>
<evidence type="ECO:0000256" key="9">
    <source>
        <dbReference type="SAM" id="MobiDB-lite"/>
    </source>
</evidence>
<dbReference type="CDD" id="cd00202">
    <property type="entry name" value="ZnF_GATA"/>
    <property type="match status" value="1"/>
</dbReference>
<feature type="compositionally biased region" description="Low complexity" evidence="9">
    <location>
        <begin position="230"/>
        <end position="244"/>
    </location>
</feature>
<dbReference type="GO" id="GO:0008270">
    <property type="term" value="F:zinc ion binding"/>
    <property type="evidence" value="ECO:0007669"/>
    <property type="project" value="UniProtKB-KW"/>
</dbReference>
<accession>A0A1Y1IMQ3</accession>
<proteinExistence type="inferred from homology"/>
<reference evidence="11 12" key="1">
    <citation type="journal article" date="2014" name="Nat. Commun.">
        <title>Klebsormidium flaccidum genome reveals primary factors for plant terrestrial adaptation.</title>
        <authorList>
            <person name="Hori K."/>
            <person name="Maruyama F."/>
            <person name="Fujisawa T."/>
            <person name="Togashi T."/>
            <person name="Yamamoto N."/>
            <person name="Seo M."/>
            <person name="Sato S."/>
            <person name="Yamada T."/>
            <person name="Mori H."/>
            <person name="Tajima N."/>
            <person name="Moriyama T."/>
            <person name="Ikeuchi M."/>
            <person name="Watanabe M."/>
            <person name="Wada H."/>
            <person name="Kobayashi K."/>
            <person name="Saito M."/>
            <person name="Masuda T."/>
            <person name="Sasaki-Sekimoto Y."/>
            <person name="Mashiguchi K."/>
            <person name="Awai K."/>
            <person name="Shimojima M."/>
            <person name="Masuda S."/>
            <person name="Iwai M."/>
            <person name="Nobusawa T."/>
            <person name="Narise T."/>
            <person name="Kondo S."/>
            <person name="Saito H."/>
            <person name="Sato R."/>
            <person name="Murakawa M."/>
            <person name="Ihara Y."/>
            <person name="Oshima-Yamada Y."/>
            <person name="Ohtaka K."/>
            <person name="Satoh M."/>
            <person name="Sonobe K."/>
            <person name="Ishii M."/>
            <person name="Ohtani R."/>
            <person name="Kanamori-Sato M."/>
            <person name="Honoki R."/>
            <person name="Miyazaki D."/>
            <person name="Mochizuki H."/>
            <person name="Umetsu J."/>
            <person name="Higashi K."/>
            <person name="Shibata D."/>
            <person name="Kamiya Y."/>
            <person name="Sato N."/>
            <person name="Nakamura Y."/>
            <person name="Tabata S."/>
            <person name="Ida S."/>
            <person name="Kurokawa K."/>
            <person name="Ohta H."/>
        </authorList>
    </citation>
    <scope>NUCLEOTIDE SEQUENCE [LARGE SCALE GENOMIC DNA]</scope>
    <source>
        <strain evidence="11 12">NIES-2285</strain>
    </source>
</reference>
<keyword evidence="4" id="KW-0805">Transcription regulation</keyword>
<dbReference type="Pfam" id="PF00320">
    <property type="entry name" value="GATA"/>
    <property type="match status" value="1"/>
</dbReference>
<feature type="region of interest" description="Disordered" evidence="9">
    <location>
        <begin position="1138"/>
        <end position="1168"/>
    </location>
</feature>
<evidence type="ECO:0000256" key="3">
    <source>
        <dbReference type="ARBA" id="ARBA00022833"/>
    </source>
</evidence>
<evidence type="ECO:0000256" key="4">
    <source>
        <dbReference type="ARBA" id="ARBA00023015"/>
    </source>
</evidence>
<feature type="region of interest" description="Disordered" evidence="9">
    <location>
        <begin position="688"/>
        <end position="732"/>
    </location>
</feature>
<evidence type="ECO:0000256" key="2">
    <source>
        <dbReference type="ARBA" id="ARBA00022771"/>
    </source>
</evidence>
<feature type="domain" description="GATA-type" evidence="10">
    <location>
        <begin position="263"/>
        <end position="296"/>
    </location>
</feature>
<feature type="compositionally biased region" description="Pro residues" evidence="9">
    <location>
        <begin position="800"/>
        <end position="809"/>
    </location>
</feature>
<dbReference type="InterPro" id="IPR013088">
    <property type="entry name" value="Znf_NHR/GATA"/>
</dbReference>
<dbReference type="PANTHER" id="PTHR47172">
    <property type="entry name" value="OS01G0976800 PROTEIN"/>
    <property type="match status" value="1"/>
</dbReference>
<feature type="compositionally biased region" description="Low complexity" evidence="9">
    <location>
        <begin position="810"/>
        <end position="833"/>
    </location>
</feature>
<gene>
    <name evidence="11" type="ORF">KFL_007790040</name>
</gene>
<evidence type="ECO:0000313" key="12">
    <source>
        <dbReference type="Proteomes" id="UP000054558"/>
    </source>
</evidence>
<feature type="compositionally biased region" description="Basic and acidic residues" evidence="9">
    <location>
        <begin position="333"/>
        <end position="348"/>
    </location>
</feature>
<dbReference type="GO" id="GO:0006355">
    <property type="term" value="P:regulation of DNA-templated transcription"/>
    <property type="evidence" value="ECO:0007669"/>
    <property type="project" value="InterPro"/>
</dbReference>
<feature type="region of interest" description="Disordered" evidence="9">
    <location>
        <begin position="797"/>
        <end position="977"/>
    </location>
</feature>
<protein>
    <recommendedName>
        <fullName evidence="10">GATA-type domain-containing protein</fullName>
    </recommendedName>
</protein>
<evidence type="ECO:0000256" key="1">
    <source>
        <dbReference type="ARBA" id="ARBA00022723"/>
    </source>
</evidence>
<dbReference type="OrthoDB" id="2162994at2759"/>
<evidence type="ECO:0000313" key="11">
    <source>
        <dbReference type="EMBL" id="GAQ91412.1"/>
    </source>
</evidence>
<organism evidence="11 12">
    <name type="scientific">Klebsormidium nitens</name>
    <name type="common">Green alga</name>
    <name type="synonym">Ulothrix nitens</name>
    <dbReference type="NCBI Taxonomy" id="105231"/>
    <lineage>
        <taxon>Eukaryota</taxon>
        <taxon>Viridiplantae</taxon>
        <taxon>Streptophyta</taxon>
        <taxon>Klebsormidiophyceae</taxon>
        <taxon>Klebsormidiales</taxon>
        <taxon>Klebsormidiaceae</taxon>
        <taxon>Klebsormidium</taxon>
    </lineage>
</organism>
<feature type="compositionally biased region" description="Basic and acidic residues" evidence="9">
    <location>
        <begin position="867"/>
        <end position="879"/>
    </location>
</feature>
<feature type="compositionally biased region" description="Polar residues" evidence="9">
    <location>
        <begin position="78"/>
        <end position="101"/>
    </location>
</feature>
<feature type="compositionally biased region" description="Pro residues" evidence="9">
    <location>
        <begin position="104"/>
        <end position="114"/>
    </location>
</feature>
<dbReference type="PANTHER" id="PTHR47172:SF24">
    <property type="entry name" value="GATA ZINC FINGER DOMAIN-CONTAINING PROTEIN 14-RELATED"/>
    <property type="match status" value="1"/>
</dbReference>
<evidence type="ECO:0000256" key="8">
    <source>
        <dbReference type="PROSITE-ProRule" id="PRU00094"/>
    </source>
</evidence>
<feature type="region of interest" description="Disordered" evidence="9">
    <location>
        <begin position="492"/>
        <end position="574"/>
    </location>
</feature>
<dbReference type="SUPFAM" id="SSF57716">
    <property type="entry name" value="Glucocorticoid receptor-like (DNA-binding domain)"/>
    <property type="match status" value="1"/>
</dbReference>
<feature type="region of interest" description="Disordered" evidence="9">
    <location>
        <begin position="60"/>
        <end position="209"/>
    </location>
</feature>
<keyword evidence="12" id="KW-1185">Reference proteome</keyword>
<keyword evidence="1" id="KW-0479">Metal-binding</keyword>
<evidence type="ECO:0000259" key="10">
    <source>
        <dbReference type="PROSITE" id="PS50114"/>
    </source>
</evidence>
<feature type="region of interest" description="Disordered" evidence="9">
    <location>
        <begin position="326"/>
        <end position="401"/>
    </location>
</feature>
<comment type="function">
    <text evidence="7">Transcriptional regulator that specifically binds 5'-GATA-3' or 5'-GAT-3' motifs within gene promoters.</text>
</comment>
<keyword evidence="5" id="KW-0804">Transcription</keyword>
<dbReference type="InterPro" id="IPR000679">
    <property type="entry name" value="Znf_GATA"/>
</dbReference>
<dbReference type="Gene3D" id="3.30.50.10">
    <property type="entry name" value="Erythroid Transcription Factor GATA-1, subunit A"/>
    <property type="match status" value="1"/>
</dbReference>